<accession>A0A3E5A2B3</accession>
<evidence type="ECO:0000313" key="7">
    <source>
        <dbReference type="Proteomes" id="UP000284644"/>
    </source>
</evidence>
<dbReference type="AlphaFoldDB" id="A0A3E5A2B3"/>
<comment type="caution">
    <text evidence="2">The sequence shown here is derived from an EMBL/GenBank/DDBJ whole genome shotgun (WGS) entry which is preliminary data.</text>
</comment>
<keyword evidence="1" id="KW-0472">Membrane</keyword>
<keyword evidence="1" id="KW-0812">Transmembrane</keyword>
<dbReference type="EMBL" id="QSUB01000012">
    <property type="protein sequence ID" value="RGN01918.1"/>
    <property type="molecule type" value="Genomic_DNA"/>
</dbReference>
<evidence type="ECO:0000313" key="3">
    <source>
        <dbReference type="EMBL" id="RHE12411.1"/>
    </source>
</evidence>
<dbReference type="Proteomes" id="UP000283745">
    <property type="component" value="Unassembled WGS sequence"/>
</dbReference>
<evidence type="ECO:0000313" key="5">
    <source>
        <dbReference type="Proteomes" id="UP000261222"/>
    </source>
</evidence>
<dbReference type="Proteomes" id="UP000284644">
    <property type="component" value="Unassembled WGS sequence"/>
</dbReference>
<dbReference type="EMBL" id="QSJW01000005">
    <property type="protein sequence ID" value="RHE12411.1"/>
    <property type="molecule type" value="Genomic_DNA"/>
</dbReference>
<name>A0A3E5A2B3_9FIRM</name>
<evidence type="ECO:0000313" key="6">
    <source>
        <dbReference type="Proteomes" id="UP000283745"/>
    </source>
</evidence>
<dbReference type="Proteomes" id="UP000261222">
    <property type="component" value="Unassembled WGS sequence"/>
</dbReference>
<gene>
    <name evidence="4" type="ORF">DW740_15105</name>
    <name evidence="3" type="ORF">DW767_08595</name>
    <name evidence="2" type="ORF">DXB81_16990</name>
</gene>
<proteinExistence type="predicted"/>
<evidence type="ECO:0000313" key="2">
    <source>
        <dbReference type="EMBL" id="RGN01918.1"/>
    </source>
</evidence>
<evidence type="ECO:0000256" key="1">
    <source>
        <dbReference type="SAM" id="Phobius"/>
    </source>
</evidence>
<sequence>MHQKKGKKYYRIRADYLWSILICVIAIIAAFIHLTFNHRQTKENSIPEKQLEQTDVTFDNLHSVLKNKEDCYLCGNAEESLMEYYRKFDTIGLISLNDWYIIDFPLKNYDENGMEIQTNTSTSFLSGTTEEIRYSADGTPSRGMADIDVTLPENYRLNTDMLKKHLCPNCLKKVTDSLEYSKEANECIDAIPLCIVDFKTLEVYSLQKQWKSYFVRDYYVEVGSEDNSVKIEAFYLPELSD</sequence>
<dbReference type="RefSeq" id="WP_117739713.1">
    <property type="nucleotide sequence ID" value="NZ_CABJFK010000014.1"/>
</dbReference>
<reference evidence="5 6" key="1">
    <citation type="submission" date="2018-08" db="EMBL/GenBank/DDBJ databases">
        <title>A genome reference for cultivated species of the human gut microbiota.</title>
        <authorList>
            <person name="Zou Y."/>
            <person name="Xue W."/>
            <person name="Luo G."/>
        </authorList>
    </citation>
    <scope>NUCLEOTIDE SEQUENCE [LARGE SCALE GENOMIC DNA]</scope>
    <source>
        <strain evidence="4 6">AM28-23</strain>
        <strain evidence="3 7">AM29-25AC</strain>
        <strain evidence="2 5">OM06-11AA</strain>
    </source>
</reference>
<protein>
    <submittedName>
        <fullName evidence="2">Uncharacterized protein</fullName>
    </submittedName>
</protein>
<dbReference type="EMBL" id="QSKF01000014">
    <property type="protein sequence ID" value="RHE37589.1"/>
    <property type="molecule type" value="Genomic_DNA"/>
</dbReference>
<organism evidence="2 5">
    <name type="scientific">Blautia obeum</name>
    <dbReference type="NCBI Taxonomy" id="40520"/>
    <lineage>
        <taxon>Bacteria</taxon>
        <taxon>Bacillati</taxon>
        <taxon>Bacillota</taxon>
        <taxon>Clostridia</taxon>
        <taxon>Lachnospirales</taxon>
        <taxon>Lachnospiraceae</taxon>
        <taxon>Blautia</taxon>
    </lineage>
</organism>
<keyword evidence="1" id="KW-1133">Transmembrane helix</keyword>
<evidence type="ECO:0000313" key="4">
    <source>
        <dbReference type="EMBL" id="RHE37589.1"/>
    </source>
</evidence>
<feature type="transmembrane region" description="Helical" evidence="1">
    <location>
        <begin position="16"/>
        <end position="36"/>
    </location>
</feature>